<dbReference type="OrthoDB" id="8188861at2759"/>
<evidence type="ECO:0000259" key="1">
    <source>
        <dbReference type="PROSITE" id="PS50105"/>
    </source>
</evidence>
<evidence type="ECO:0000313" key="3">
    <source>
        <dbReference type="Proteomes" id="UP000593567"/>
    </source>
</evidence>
<feature type="domain" description="SAM" evidence="1">
    <location>
        <begin position="59"/>
        <end position="125"/>
    </location>
</feature>
<dbReference type="PANTHER" id="PTHR12247">
    <property type="entry name" value="POLYCOMB GROUP PROTEIN"/>
    <property type="match status" value="1"/>
</dbReference>
<dbReference type="GO" id="GO:0042393">
    <property type="term" value="F:histone binding"/>
    <property type="evidence" value="ECO:0007669"/>
    <property type="project" value="TreeGrafter"/>
</dbReference>
<gene>
    <name evidence="2" type="ORF">EB796_010418</name>
</gene>
<proteinExistence type="predicted"/>
<dbReference type="InterPro" id="IPR050548">
    <property type="entry name" value="PcG_chromatin_remod_factors"/>
</dbReference>
<name>A0A7J7JXZ3_BUGNE</name>
<dbReference type="AlphaFoldDB" id="A0A7J7JXZ3"/>
<keyword evidence="3" id="KW-1185">Reference proteome</keyword>
<dbReference type="GO" id="GO:0045892">
    <property type="term" value="P:negative regulation of DNA-templated transcription"/>
    <property type="evidence" value="ECO:0007669"/>
    <property type="project" value="TreeGrafter"/>
</dbReference>
<dbReference type="InterPro" id="IPR013761">
    <property type="entry name" value="SAM/pointed_sf"/>
</dbReference>
<reference evidence="2" key="1">
    <citation type="submission" date="2020-06" db="EMBL/GenBank/DDBJ databases">
        <title>Draft genome of Bugula neritina, a colonial animal packing powerful symbionts and potential medicines.</title>
        <authorList>
            <person name="Rayko M."/>
        </authorList>
    </citation>
    <scope>NUCLEOTIDE SEQUENCE [LARGE SCALE GENOMIC DNA]</scope>
    <source>
        <strain evidence="2">Kwan_BN1</strain>
    </source>
</reference>
<dbReference type="Proteomes" id="UP000593567">
    <property type="component" value="Unassembled WGS sequence"/>
</dbReference>
<organism evidence="2 3">
    <name type="scientific">Bugula neritina</name>
    <name type="common">Brown bryozoan</name>
    <name type="synonym">Sertularia neritina</name>
    <dbReference type="NCBI Taxonomy" id="10212"/>
    <lineage>
        <taxon>Eukaryota</taxon>
        <taxon>Metazoa</taxon>
        <taxon>Spiralia</taxon>
        <taxon>Lophotrochozoa</taxon>
        <taxon>Bryozoa</taxon>
        <taxon>Gymnolaemata</taxon>
        <taxon>Cheilostomatida</taxon>
        <taxon>Flustrina</taxon>
        <taxon>Buguloidea</taxon>
        <taxon>Bugulidae</taxon>
        <taxon>Bugula</taxon>
    </lineage>
</organism>
<dbReference type="InterPro" id="IPR001660">
    <property type="entry name" value="SAM"/>
</dbReference>
<sequence length="129" mass="14541">MRINCVFVADGNMKIQDAVYDSVFPSPSKVRKEGLPNMNLLEYLVPAVSDINPKEVPQWSSEQVTQFVAQTVQRLNSSQLEIFAEEDIDGMAFLMLQRADIIHMLKLKLGAALKIHTSVQVLRHKLGMD</sequence>
<protein>
    <submittedName>
        <fullName evidence="2">L3MBTL4</fullName>
    </submittedName>
</protein>
<accession>A0A7J7JXZ3</accession>
<evidence type="ECO:0000313" key="2">
    <source>
        <dbReference type="EMBL" id="KAF6031269.1"/>
    </source>
</evidence>
<dbReference type="GO" id="GO:0005634">
    <property type="term" value="C:nucleus"/>
    <property type="evidence" value="ECO:0007669"/>
    <property type="project" value="TreeGrafter"/>
</dbReference>
<dbReference type="SMART" id="SM00454">
    <property type="entry name" value="SAM"/>
    <property type="match status" value="1"/>
</dbReference>
<dbReference type="SUPFAM" id="SSF47769">
    <property type="entry name" value="SAM/Pointed domain"/>
    <property type="match status" value="1"/>
</dbReference>
<dbReference type="EMBL" id="VXIV02001631">
    <property type="protein sequence ID" value="KAF6031269.1"/>
    <property type="molecule type" value="Genomic_DNA"/>
</dbReference>
<dbReference type="PROSITE" id="PS50105">
    <property type="entry name" value="SAM_DOMAIN"/>
    <property type="match status" value="1"/>
</dbReference>
<dbReference type="GO" id="GO:0003682">
    <property type="term" value="F:chromatin binding"/>
    <property type="evidence" value="ECO:0007669"/>
    <property type="project" value="TreeGrafter"/>
</dbReference>
<comment type="caution">
    <text evidence="2">The sequence shown here is derived from an EMBL/GenBank/DDBJ whole genome shotgun (WGS) entry which is preliminary data.</text>
</comment>
<dbReference type="PANTHER" id="PTHR12247:SF131">
    <property type="entry name" value="LD05287P"/>
    <property type="match status" value="1"/>
</dbReference>
<dbReference type="Gene3D" id="1.10.150.50">
    <property type="entry name" value="Transcription Factor, Ets-1"/>
    <property type="match status" value="1"/>
</dbReference>